<reference evidence="3 4" key="1">
    <citation type="submission" date="2012-02" db="EMBL/GenBank/DDBJ databases">
        <title>Complete genome sequence of Caldilinea aerophila DSM 14535 (= NBRC 102666).</title>
        <authorList>
            <person name="Oguchi A."/>
            <person name="Hosoyama A."/>
            <person name="Sekine M."/>
            <person name="Fukai R."/>
            <person name="Kato Y."/>
            <person name="Nakamura S."/>
            <person name="Hanada S."/>
            <person name="Yamazaki S."/>
            <person name="Fujita N."/>
        </authorList>
    </citation>
    <scope>NUCLEOTIDE SEQUENCE [LARGE SCALE GENOMIC DNA]</scope>
    <source>
        <strain evidence="4">DSM 14535 / JCM 11387 / NBRC 104270 / STL-6-O1</strain>
    </source>
</reference>
<dbReference type="RefSeq" id="WP_014433791.1">
    <property type="nucleotide sequence ID" value="NC_017079.1"/>
</dbReference>
<feature type="signal peptide" evidence="1">
    <location>
        <begin position="1"/>
        <end position="26"/>
    </location>
</feature>
<dbReference type="FunFam" id="2.30.180.10:FF:000019">
    <property type="entry name" value="Cell surface lipoprotein"/>
    <property type="match status" value="2"/>
</dbReference>
<evidence type="ECO:0000313" key="3">
    <source>
        <dbReference type="EMBL" id="BAM00561.1"/>
    </source>
</evidence>
<dbReference type="PATRIC" id="fig|926550.5.peg.2752"/>
<evidence type="ECO:0000256" key="1">
    <source>
        <dbReference type="SAM" id="SignalP"/>
    </source>
</evidence>
<dbReference type="InterPro" id="IPR050904">
    <property type="entry name" value="Adhesion/Biosynth-related"/>
</dbReference>
<dbReference type="GO" id="GO:0005615">
    <property type="term" value="C:extracellular space"/>
    <property type="evidence" value="ECO:0007669"/>
    <property type="project" value="TreeGrafter"/>
</dbReference>
<dbReference type="EMBL" id="AP012337">
    <property type="protein sequence ID" value="BAM00561.1"/>
    <property type="molecule type" value="Genomic_DNA"/>
</dbReference>
<dbReference type="Pfam" id="PF02469">
    <property type="entry name" value="Fasciclin"/>
    <property type="match status" value="2"/>
</dbReference>
<dbReference type="HOGENOM" id="CLU_031281_1_0_0"/>
<dbReference type="eggNOG" id="COG2335">
    <property type="taxonomic scope" value="Bacteria"/>
</dbReference>
<dbReference type="SUPFAM" id="SSF82153">
    <property type="entry name" value="FAS1 domain"/>
    <property type="match status" value="2"/>
</dbReference>
<dbReference type="InterPro" id="IPR036378">
    <property type="entry name" value="FAS1_dom_sf"/>
</dbReference>
<dbReference type="PROSITE" id="PS50213">
    <property type="entry name" value="FAS1"/>
    <property type="match status" value="2"/>
</dbReference>
<protein>
    <recommendedName>
        <fullName evidence="2">FAS1 domain-containing protein</fullName>
    </recommendedName>
</protein>
<dbReference type="KEGG" id="cap:CLDAP_25210"/>
<dbReference type="PROSITE" id="PS51257">
    <property type="entry name" value="PROKAR_LIPOPROTEIN"/>
    <property type="match status" value="1"/>
</dbReference>
<dbReference type="InterPro" id="IPR000782">
    <property type="entry name" value="FAS1_domain"/>
</dbReference>
<organism evidence="3 4">
    <name type="scientific">Caldilinea aerophila (strain DSM 14535 / JCM 11387 / NBRC 104270 / STL-6-O1)</name>
    <dbReference type="NCBI Taxonomy" id="926550"/>
    <lineage>
        <taxon>Bacteria</taxon>
        <taxon>Bacillati</taxon>
        <taxon>Chloroflexota</taxon>
        <taxon>Caldilineae</taxon>
        <taxon>Caldilineales</taxon>
        <taxon>Caldilineaceae</taxon>
        <taxon>Caldilinea</taxon>
    </lineage>
</organism>
<dbReference type="OrthoDB" id="9800666at2"/>
<evidence type="ECO:0000259" key="2">
    <source>
        <dbReference type="PROSITE" id="PS50213"/>
    </source>
</evidence>
<name>I0I5M3_CALAS</name>
<keyword evidence="4" id="KW-1185">Reference proteome</keyword>
<sequence>MHQAKILALTLITALMVAACAPVAPAPMATPAPAPTEPAAEAPADESPGTIVDIAVSAGNFETLVAAVSAAGLVETLQGEGPFTVFAPTDEAFAALPEGTLEALLADPQGQLTQILLYHVVPGKVMSTDLSDGMTAETVQGSPVTFSIKDGVVKVNDATVIAADIEASNGVIHVIDAVILPPSEEAAEEAPGNIAEVAAAAGNFETLLAAVEAAGLVDALTSEGPFTVFAPTDEAFAALPEGTIESLLADPEGALTQILLYHVVSGKVMSTDLSDGMTAETLQGSPVTFSIKDGVVKVNDATVIAADIEASNGVIHVIDAVILPPSE</sequence>
<dbReference type="PANTHER" id="PTHR10900:SF77">
    <property type="entry name" value="FI19380P1"/>
    <property type="match status" value="1"/>
</dbReference>
<keyword evidence="1" id="KW-0732">Signal</keyword>
<dbReference type="Proteomes" id="UP000007880">
    <property type="component" value="Chromosome"/>
</dbReference>
<dbReference type="STRING" id="926550.CLDAP_25210"/>
<dbReference type="PANTHER" id="PTHR10900">
    <property type="entry name" value="PERIOSTIN-RELATED"/>
    <property type="match status" value="1"/>
</dbReference>
<proteinExistence type="predicted"/>
<gene>
    <name evidence="3" type="ordered locus">CLDAP_25210</name>
</gene>
<dbReference type="Gene3D" id="2.30.180.10">
    <property type="entry name" value="FAS1 domain"/>
    <property type="match status" value="2"/>
</dbReference>
<accession>I0I5M3</accession>
<feature type="chain" id="PRO_5003628893" description="FAS1 domain-containing protein" evidence="1">
    <location>
        <begin position="27"/>
        <end position="327"/>
    </location>
</feature>
<dbReference type="AlphaFoldDB" id="I0I5M3"/>
<dbReference type="SMART" id="SM00554">
    <property type="entry name" value="FAS1"/>
    <property type="match status" value="2"/>
</dbReference>
<feature type="domain" description="FAS1" evidence="2">
    <location>
        <begin position="191"/>
        <end position="322"/>
    </location>
</feature>
<evidence type="ECO:0000313" key="4">
    <source>
        <dbReference type="Proteomes" id="UP000007880"/>
    </source>
</evidence>
<feature type="domain" description="FAS1" evidence="2">
    <location>
        <begin position="48"/>
        <end position="179"/>
    </location>
</feature>